<name>A0A1H2YX20_9RHOB</name>
<evidence type="ECO:0000256" key="5">
    <source>
        <dbReference type="PROSITE-ProRule" id="PRU00533"/>
    </source>
</evidence>
<dbReference type="SUPFAM" id="SSF55729">
    <property type="entry name" value="Acyl-CoA N-acyltransferases (Nat)"/>
    <property type="match status" value="1"/>
</dbReference>
<dbReference type="PANTHER" id="PTHR39322:SF1">
    <property type="entry name" value="ISOVALERYL-HOMOSERINE LACTONE SYNTHASE"/>
    <property type="match status" value="1"/>
</dbReference>
<keyword evidence="3 6" id="KW-0949">S-adenosyl-L-methionine</keyword>
<dbReference type="GO" id="GO:0061579">
    <property type="term" value="F:N-acyl homoserine lactone synthase activity"/>
    <property type="evidence" value="ECO:0007669"/>
    <property type="project" value="UniProtKB-UniRule"/>
</dbReference>
<dbReference type="PANTHER" id="PTHR39322">
    <property type="entry name" value="ACYL-HOMOSERINE-LACTONE SYNTHASE"/>
    <property type="match status" value="1"/>
</dbReference>
<protein>
    <recommendedName>
        <fullName evidence="6">Acyl-homoserine-lactone synthase</fullName>
        <ecNumber evidence="6">2.3.1.184</ecNumber>
    </recommendedName>
    <alternativeName>
        <fullName evidence="6">Autoinducer synthesis protein</fullName>
    </alternativeName>
</protein>
<comment type="similarity">
    <text evidence="5 6">Belongs to the autoinducer synthase family.</text>
</comment>
<dbReference type="RefSeq" id="WP_092681605.1">
    <property type="nucleotide sequence ID" value="NZ_FNMZ01000003.1"/>
</dbReference>
<evidence type="ECO:0000256" key="6">
    <source>
        <dbReference type="RuleBase" id="RU361135"/>
    </source>
</evidence>
<evidence type="ECO:0000256" key="4">
    <source>
        <dbReference type="ARBA" id="ARBA00022929"/>
    </source>
</evidence>
<dbReference type="InterPro" id="IPR001690">
    <property type="entry name" value="Autoind_synthase"/>
</dbReference>
<dbReference type="Pfam" id="PF00765">
    <property type="entry name" value="Autoind_synth"/>
    <property type="match status" value="1"/>
</dbReference>
<organism evidence="7 8">
    <name type="scientific">Albimonas donghaensis</name>
    <dbReference type="NCBI Taxonomy" id="356660"/>
    <lineage>
        <taxon>Bacteria</taxon>
        <taxon>Pseudomonadati</taxon>
        <taxon>Pseudomonadota</taxon>
        <taxon>Alphaproteobacteria</taxon>
        <taxon>Rhodobacterales</taxon>
        <taxon>Paracoccaceae</taxon>
        <taxon>Albimonas</taxon>
    </lineage>
</organism>
<dbReference type="PROSITE" id="PS51187">
    <property type="entry name" value="AUTOINDUCER_SYNTH_2"/>
    <property type="match status" value="1"/>
</dbReference>
<keyword evidence="8" id="KW-1185">Reference proteome</keyword>
<evidence type="ECO:0000313" key="7">
    <source>
        <dbReference type="EMBL" id="SDX09607.1"/>
    </source>
</evidence>
<dbReference type="GO" id="GO:0009372">
    <property type="term" value="P:quorum sensing"/>
    <property type="evidence" value="ECO:0007669"/>
    <property type="project" value="UniProtKB-UniRule"/>
</dbReference>
<dbReference type="OrthoDB" id="6169313at2"/>
<reference evidence="7 8" key="1">
    <citation type="submission" date="2016-10" db="EMBL/GenBank/DDBJ databases">
        <authorList>
            <person name="de Groot N.N."/>
        </authorList>
    </citation>
    <scope>NUCLEOTIDE SEQUENCE [LARGE SCALE GENOMIC DNA]</scope>
    <source>
        <strain evidence="7 8">DSM 17890</strain>
    </source>
</reference>
<dbReference type="AlphaFoldDB" id="A0A1H2YX20"/>
<dbReference type="InterPro" id="IPR016181">
    <property type="entry name" value="Acyl_CoA_acyltransferase"/>
</dbReference>
<sequence>MIRFIYGNDLTTSPLLAETMFRDRAGQFRTRLNWDVRVDPNGWERDQYDGPDALYCVYVLPDGTHGGSGRLMPTTGRTMLNDHFSHLMGGEITSPLIWESTRFCVSPRIAGGAAAGARISTALMLAGCEVALRFGLTHYAAVFDAPMRRIYRSTGWAPEIVAEDGKGRDKLCLGLWEVSQDARAAILAKAPEGLELEPVPAPLAGRRALAQARGDIDRARIEGKLRAGLAAEAAAQDAAGDATQAAGFAPSNVVPMQARAARAA</sequence>
<dbReference type="EC" id="2.3.1.184" evidence="6"/>
<dbReference type="Proteomes" id="UP000199118">
    <property type="component" value="Unassembled WGS sequence"/>
</dbReference>
<evidence type="ECO:0000256" key="1">
    <source>
        <dbReference type="ARBA" id="ARBA00022654"/>
    </source>
</evidence>
<keyword evidence="1 5" id="KW-0673">Quorum sensing</keyword>
<dbReference type="EMBL" id="FNMZ01000003">
    <property type="protein sequence ID" value="SDX09607.1"/>
    <property type="molecule type" value="Genomic_DNA"/>
</dbReference>
<dbReference type="Gene3D" id="3.40.630.30">
    <property type="match status" value="1"/>
</dbReference>
<keyword evidence="4 5" id="KW-0071">Autoinducer synthesis</keyword>
<evidence type="ECO:0000256" key="2">
    <source>
        <dbReference type="ARBA" id="ARBA00022679"/>
    </source>
</evidence>
<proteinExistence type="inferred from homology"/>
<comment type="catalytic activity">
    <reaction evidence="6">
        <text>a fatty acyl-[ACP] + S-adenosyl-L-methionine = an N-acyl-L-homoserine lactone + S-methyl-5'-thioadenosine + holo-[ACP] + H(+)</text>
        <dbReference type="Rhea" id="RHEA:10096"/>
        <dbReference type="Rhea" id="RHEA-COMP:9685"/>
        <dbReference type="Rhea" id="RHEA-COMP:14125"/>
        <dbReference type="ChEBI" id="CHEBI:15378"/>
        <dbReference type="ChEBI" id="CHEBI:17509"/>
        <dbReference type="ChEBI" id="CHEBI:55474"/>
        <dbReference type="ChEBI" id="CHEBI:59789"/>
        <dbReference type="ChEBI" id="CHEBI:64479"/>
        <dbReference type="ChEBI" id="CHEBI:138651"/>
        <dbReference type="EC" id="2.3.1.184"/>
    </reaction>
</comment>
<evidence type="ECO:0000313" key="8">
    <source>
        <dbReference type="Proteomes" id="UP000199118"/>
    </source>
</evidence>
<dbReference type="GO" id="GO:0007165">
    <property type="term" value="P:signal transduction"/>
    <property type="evidence" value="ECO:0007669"/>
    <property type="project" value="TreeGrafter"/>
</dbReference>
<accession>A0A1H2YX20</accession>
<evidence type="ECO:0000256" key="3">
    <source>
        <dbReference type="ARBA" id="ARBA00022691"/>
    </source>
</evidence>
<keyword evidence="2 6" id="KW-0808">Transferase</keyword>
<dbReference type="STRING" id="356660.SAMN05444336_103288"/>
<gene>
    <name evidence="7" type="ORF">SAMN05444336_103288</name>
</gene>
<dbReference type="PRINTS" id="PR01549">
    <property type="entry name" value="AUTOINDCRSYN"/>
</dbReference>